<name>A0A4R8I4S9_9FLAO</name>
<accession>A0A4R8I4S9</accession>
<organism evidence="2 3">
    <name type="scientific">Epilithonimonas xixisoli</name>
    <dbReference type="NCBI Taxonomy" id="1476462"/>
    <lineage>
        <taxon>Bacteria</taxon>
        <taxon>Pseudomonadati</taxon>
        <taxon>Bacteroidota</taxon>
        <taxon>Flavobacteriia</taxon>
        <taxon>Flavobacteriales</taxon>
        <taxon>Weeksellaceae</taxon>
        <taxon>Chryseobacterium group</taxon>
        <taxon>Epilithonimonas</taxon>
    </lineage>
</organism>
<proteinExistence type="predicted"/>
<feature type="chain" id="PRO_5020225020" evidence="1">
    <location>
        <begin position="22"/>
        <end position="136"/>
    </location>
</feature>
<keyword evidence="1" id="KW-0732">Signal</keyword>
<comment type="caution">
    <text evidence="2">The sequence shown here is derived from an EMBL/GenBank/DDBJ whole genome shotgun (WGS) entry which is preliminary data.</text>
</comment>
<dbReference type="EMBL" id="SOEO01000003">
    <property type="protein sequence ID" value="TDX83324.1"/>
    <property type="molecule type" value="Genomic_DNA"/>
</dbReference>
<feature type="signal peptide" evidence="1">
    <location>
        <begin position="1"/>
        <end position="21"/>
    </location>
</feature>
<reference evidence="2 3" key="1">
    <citation type="submission" date="2019-03" db="EMBL/GenBank/DDBJ databases">
        <title>Genomic Encyclopedia of Type Strains, Phase III (KMG-III): the genomes of soil and plant-associated and newly described type strains.</title>
        <authorList>
            <person name="Whitman W."/>
        </authorList>
    </citation>
    <scope>NUCLEOTIDE SEQUENCE [LARGE SCALE GENOMIC DNA]</scope>
    <source>
        <strain evidence="2 3">CGMCC 1.12802</strain>
    </source>
</reference>
<sequence>MKKLFLLFAVFAITVFLASFTANRTKKVESGYYFLYYQGGYTEGSNNNIPVKWIYISDVEYGERPNPTGLGAHNYSKIKQHFINTTKSKYSGQLSKYYIDHMSWQFKKDKEDLIQIRNKEIESAKSDGFKVFTVNL</sequence>
<evidence type="ECO:0000313" key="2">
    <source>
        <dbReference type="EMBL" id="TDX83324.1"/>
    </source>
</evidence>
<keyword evidence="3" id="KW-1185">Reference proteome</keyword>
<dbReference type="RefSeq" id="WP_133946525.1">
    <property type="nucleotide sequence ID" value="NZ_SOEO01000003.1"/>
</dbReference>
<gene>
    <name evidence="2" type="ORF">B0I22_3404</name>
</gene>
<evidence type="ECO:0000256" key="1">
    <source>
        <dbReference type="SAM" id="SignalP"/>
    </source>
</evidence>
<dbReference type="Proteomes" id="UP000295313">
    <property type="component" value="Unassembled WGS sequence"/>
</dbReference>
<evidence type="ECO:0000313" key="3">
    <source>
        <dbReference type="Proteomes" id="UP000295313"/>
    </source>
</evidence>
<protein>
    <submittedName>
        <fullName evidence="2">Uncharacterized protein</fullName>
    </submittedName>
</protein>
<dbReference type="AlphaFoldDB" id="A0A4R8I4S9"/>